<dbReference type="EMBL" id="LR797178">
    <property type="protein sequence ID" value="CAB4191852.1"/>
    <property type="molecule type" value="Genomic_DNA"/>
</dbReference>
<proteinExistence type="predicted"/>
<evidence type="ECO:0000313" key="1">
    <source>
        <dbReference type="EMBL" id="CAB4191852.1"/>
    </source>
</evidence>
<name>A0A6J5R7R2_9CAUD</name>
<sequence length="79" mass="8900">MDHPFEHQKPHCGRTNAVVRQCQKTKAYCTATNPRGGQCDCEFSENSSGGKSWFCVAKWGLLMNVLYTLTGKRSTELMQ</sequence>
<reference evidence="1" key="1">
    <citation type="submission" date="2020-05" db="EMBL/GenBank/DDBJ databases">
        <authorList>
            <person name="Chiriac C."/>
            <person name="Salcher M."/>
            <person name="Ghai R."/>
            <person name="Kavagutti S V."/>
        </authorList>
    </citation>
    <scope>NUCLEOTIDE SEQUENCE</scope>
</reference>
<accession>A0A6J5R7R2</accession>
<protein>
    <submittedName>
        <fullName evidence="1">Uncharacterized protein</fullName>
    </submittedName>
</protein>
<gene>
    <name evidence="1" type="ORF">UFOVP1229_172</name>
</gene>
<organism evidence="1">
    <name type="scientific">uncultured Caudovirales phage</name>
    <dbReference type="NCBI Taxonomy" id="2100421"/>
    <lineage>
        <taxon>Viruses</taxon>
        <taxon>Duplodnaviria</taxon>
        <taxon>Heunggongvirae</taxon>
        <taxon>Uroviricota</taxon>
        <taxon>Caudoviricetes</taxon>
        <taxon>Peduoviridae</taxon>
        <taxon>Maltschvirus</taxon>
        <taxon>Maltschvirus maltsch</taxon>
    </lineage>
</organism>